<dbReference type="InterPro" id="IPR006311">
    <property type="entry name" value="TAT_signal"/>
</dbReference>
<proteinExistence type="predicted"/>
<organism evidence="3 4">
    <name type="scientific">Stenotrophomonas tumulicola</name>
    <dbReference type="NCBI Taxonomy" id="1685415"/>
    <lineage>
        <taxon>Bacteria</taxon>
        <taxon>Pseudomonadati</taxon>
        <taxon>Pseudomonadota</taxon>
        <taxon>Gammaproteobacteria</taxon>
        <taxon>Lysobacterales</taxon>
        <taxon>Lysobacteraceae</taxon>
        <taxon>Stenotrophomonas</taxon>
    </lineage>
</organism>
<feature type="domain" description="PhoD-like phosphatase metallophosphatase" evidence="1">
    <location>
        <begin position="157"/>
        <end position="497"/>
    </location>
</feature>
<dbReference type="InterPro" id="IPR032093">
    <property type="entry name" value="PhoD_N"/>
</dbReference>
<name>A0A7W3FQQ9_9GAMM</name>
<gene>
    <name evidence="3" type="ORF">H4O11_19000</name>
</gene>
<sequence>MQPVDAAGRRRLLQLAWQGTGAAIALAALPGLAVAGPRPRLGRDPFTLGVASGDPDAQGAVLWTRLAPEPLLGGGMPSRAVPVRWFVAEDPGMRRVVQRGVAAAVPELAHSVHVEVMGLQPGRDYFYRFSCDGDEESPIGHFRTTPLPDARLDRLQLALCSCQAWNSGYYPVLADIARSDVDLVLHAGDYLYEYSPLQNARGVVLDAQRFSGETTSLQRYRDQYALYKLDPDLQAAHAAHAFAVIWDDHEVQNDYSGITPEKEGGSLETFIARRAAAYRAFYEHLPVRRAPTTNGGLRIHRQLRYGDLAQLTLLDCRQFRPANPCGVGETPRCAAALDPRASMLGVGQEAWFEQAMASAAGLRWNVVVQQLLMAQLKLDAGTPRERFWNDAWDGYPLARCRMLEALHKSGQGNGIVLGGDWHSSFVNDLKLDFDVAGDAVVATEFVAPAISSGGDDTPYGPYYGPSMPMNPHIRYFDGDRRGWWRMEFARDTLQAELRFADSVLRPDAVVAAAAGFQVERGRPGARRTL</sequence>
<evidence type="ECO:0000259" key="2">
    <source>
        <dbReference type="Pfam" id="PF16655"/>
    </source>
</evidence>
<evidence type="ECO:0000313" key="4">
    <source>
        <dbReference type="Proteomes" id="UP000547058"/>
    </source>
</evidence>
<dbReference type="Pfam" id="PF16655">
    <property type="entry name" value="PhoD_N"/>
    <property type="match status" value="1"/>
</dbReference>
<dbReference type="Pfam" id="PF09423">
    <property type="entry name" value="PhoD"/>
    <property type="match status" value="1"/>
</dbReference>
<protein>
    <submittedName>
        <fullName evidence="3">Alkaline phosphatase D family protein</fullName>
    </submittedName>
</protein>
<dbReference type="InterPro" id="IPR038607">
    <property type="entry name" value="PhoD-like_sf"/>
</dbReference>
<comment type="caution">
    <text evidence="3">The sequence shown here is derived from an EMBL/GenBank/DDBJ whole genome shotgun (WGS) entry which is preliminary data.</text>
</comment>
<dbReference type="Gene3D" id="3.60.21.70">
    <property type="entry name" value="PhoD-like phosphatase"/>
    <property type="match status" value="1"/>
</dbReference>
<dbReference type="AlphaFoldDB" id="A0A7W3FQQ9"/>
<feature type="domain" description="Phospholipase D N-terminal" evidence="2">
    <location>
        <begin position="48"/>
        <end position="144"/>
    </location>
</feature>
<dbReference type="InterPro" id="IPR018946">
    <property type="entry name" value="PhoD-like_MPP"/>
</dbReference>
<dbReference type="CDD" id="cd07389">
    <property type="entry name" value="MPP_PhoD"/>
    <property type="match status" value="1"/>
</dbReference>
<dbReference type="PANTHER" id="PTHR43606:SF2">
    <property type="entry name" value="ALKALINE PHOSPHATASE FAMILY PROTEIN (AFU_ORTHOLOGUE AFUA_5G03860)"/>
    <property type="match status" value="1"/>
</dbReference>
<dbReference type="Gene3D" id="2.60.40.380">
    <property type="entry name" value="Purple acid phosphatase-like, N-terminal"/>
    <property type="match status" value="1"/>
</dbReference>
<dbReference type="InterPro" id="IPR052900">
    <property type="entry name" value="Phospholipid_Metab_Enz"/>
</dbReference>
<keyword evidence="4" id="KW-1185">Reference proteome</keyword>
<accession>A0A7W3FQQ9</accession>
<evidence type="ECO:0000259" key="1">
    <source>
        <dbReference type="Pfam" id="PF09423"/>
    </source>
</evidence>
<dbReference type="PROSITE" id="PS51318">
    <property type="entry name" value="TAT"/>
    <property type="match status" value="1"/>
</dbReference>
<dbReference type="PANTHER" id="PTHR43606">
    <property type="entry name" value="PHOSPHATASE, PUTATIVE (AFU_ORTHOLOGUE AFUA_6G08710)-RELATED"/>
    <property type="match status" value="1"/>
</dbReference>
<reference evidence="3 4" key="1">
    <citation type="submission" date="2020-08" db="EMBL/GenBank/DDBJ databases">
        <title>Stenotrophomonas tumulicola JCM 30961.</title>
        <authorList>
            <person name="Deng Y."/>
        </authorList>
    </citation>
    <scope>NUCLEOTIDE SEQUENCE [LARGE SCALE GENOMIC DNA]</scope>
    <source>
        <strain evidence="3 4">JCM 30961</strain>
    </source>
</reference>
<dbReference type="SUPFAM" id="SSF56300">
    <property type="entry name" value="Metallo-dependent phosphatases"/>
    <property type="match status" value="1"/>
</dbReference>
<evidence type="ECO:0000313" key="3">
    <source>
        <dbReference type="EMBL" id="MBA8683895.1"/>
    </source>
</evidence>
<dbReference type="Proteomes" id="UP000547058">
    <property type="component" value="Unassembled WGS sequence"/>
</dbReference>
<dbReference type="EMBL" id="JACGXS010000020">
    <property type="protein sequence ID" value="MBA8683895.1"/>
    <property type="molecule type" value="Genomic_DNA"/>
</dbReference>
<dbReference type="InterPro" id="IPR029052">
    <property type="entry name" value="Metallo-depent_PP-like"/>
</dbReference>